<proteinExistence type="predicted"/>
<reference evidence="2" key="1">
    <citation type="submission" date="2018-11" db="EMBL/GenBank/DDBJ databases">
        <authorList>
            <person name="Alioto T."/>
            <person name="Alioto T."/>
        </authorList>
    </citation>
    <scope>NUCLEOTIDE SEQUENCE</scope>
</reference>
<keyword evidence="1" id="KW-1133">Transmembrane helix</keyword>
<gene>
    <name evidence="2" type="ORF">MGAL_10B058530</name>
</gene>
<dbReference type="Proteomes" id="UP000596742">
    <property type="component" value="Unassembled WGS sequence"/>
</dbReference>
<evidence type="ECO:0000256" key="1">
    <source>
        <dbReference type="SAM" id="Phobius"/>
    </source>
</evidence>
<evidence type="ECO:0000313" key="2">
    <source>
        <dbReference type="EMBL" id="VDI54931.1"/>
    </source>
</evidence>
<dbReference type="AlphaFoldDB" id="A0A8B6FUJ9"/>
<dbReference type="EMBL" id="UYJE01007454">
    <property type="protein sequence ID" value="VDI54931.1"/>
    <property type="molecule type" value="Genomic_DNA"/>
</dbReference>
<keyword evidence="1" id="KW-0812">Transmembrane</keyword>
<dbReference type="OrthoDB" id="6210246at2759"/>
<comment type="caution">
    <text evidence="2">The sequence shown here is derived from an EMBL/GenBank/DDBJ whole genome shotgun (WGS) entry which is preliminary data.</text>
</comment>
<keyword evidence="3" id="KW-1185">Reference proteome</keyword>
<accession>A0A8B6FUJ9</accession>
<evidence type="ECO:0000313" key="3">
    <source>
        <dbReference type="Proteomes" id="UP000596742"/>
    </source>
</evidence>
<sequence length="110" mass="11551">MNCANCELLQLKLFLQNQTFGGAGATCIGTSIAVVDFNFTDCTEITVITTQYDNVTSAVTSVTPNDDNLAIIAGTVTGAVVVPFVIAFFAIRKVCGCTSAEKTVVHPSIK</sequence>
<keyword evidence="1" id="KW-0472">Membrane</keyword>
<name>A0A8B6FUJ9_MYTGA</name>
<organism evidence="2 3">
    <name type="scientific">Mytilus galloprovincialis</name>
    <name type="common">Mediterranean mussel</name>
    <dbReference type="NCBI Taxonomy" id="29158"/>
    <lineage>
        <taxon>Eukaryota</taxon>
        <taxon>Metazoa</taxon>
        <taxon>Spiralia</taxon>
        <taxon>Lophotrochozoa</taxon>
        <taxon>Mollusca</taxon>
        <taxon>Bivalvia</taxon>
        <taxon>Autobranchia</taxon>
        <taxon>Pteriomorphia</taxon>
        <taxon>Mytilida</taxon>
        <taxon>Mytiloidea</taxon>
        <taxon>Mytilidae</taxon>
        <taxon>Mytilinae</taxon>
        <taxon>Mytilus</taxon>
    </lineage>
</organism>
<protein>
    <submittedName>
        <fullName evidence="2">Uncharacterized protein</fullName>
    </submittedName>
</protein>
<feature type="transmembrane region" description="Helical" evidence="1">
    <location>
        <begin position="69"/>
        <end position="91"/>
    </location>
</feature>